<dbReference type="AlphaFoldDB" id="A0A0E0KU76"/>
<evidence type="ECO:0000256" key="1">
    <source>
        <dbReference type="SAM" id="MobiDB-lite"/>
    </source>
</evidence>
<feature type="region of interest" description="Disordered" evidence="1">
    <location>
        <begin position="56"/>
        <end position="133"/>
    </location>
</feature>
<evidence type="ECO:0000313" key="3">
    <source>
        <dbReference type="Proteomes" id="UP000026962"/>
    </source>
</evidence>
<reference evidence="2" key="2">
    <citation type="submission" date="2018-05" db="EMBL/GenBank/DDBJ databases">
        <title>OpunRS2 (Oryza punctata Reference Sequence Version 2).</title>
        <authorList>
            <person name="Zhang J."/>
            <person name="Kudrna D."/>
            <person name="Lee S."/>
            <person name="Talag J."/>
            <person name="Welchert J."/>
            <person name="Wing R.A."/>
        </authorList>
    </citation>
    <scope>NUCLEOTIDE SEQUENCE [LARGE SCALE GENOMIC DNA]</scope>
</reference>
<dbReference type="Proteomes" id="UP000026962">
    <property type="component" value="Chromosome 4"/>
</dbReference>
<proteinExistence type="predicted"/>
<sequence length="133" mass="14241">MPVLLAESWCPFATAAASALKLQCTTAVAVAVAHESTTIPSPLSSSVTAVVSGPLHERLRRRPHPPHLSLSHRRQGPPSPFTALHTSPVYNDLARGRRHNGIPLNQGTDSTELAWKANEGAEQDSPQKARSTI</sequence>
<keyword evidence="3" id="KW-1185">Reference proteome</keyword>
<dbReference type="HOGENOM" id="CLU_157542_0_0_1"/>
<dbReference type="Gramene" id="OPUNC04G20110.2">
    <property type="protein sequence ID" value="OPUNC04G20110.2"/>
    <property type="gene ID" value="OPUNC04G20110"/>
</dbReference>
<evidence type="ECO:0000313" key="2">
    <source>
        <dbReference type="EnsemblPlants" id="OPUNC04G20110.2"/>
    </source>
</evidence>
<reference evidence="2" key="1">
    <citation type="submission" date="2015-04" db="UniProtKB">
        <authorList>
            <consortium name="EnsemblPlants"/>
        </authorList>
    </citation>
    <scope>IDENTIFICATION</scope>
</reference>
<dbReference type="EnsemblPlants" id="OPUNC04G20110.2">
    <property type="protein sequence ID" value="OPUNC04G20110.2"/>
    <property type="gene ID" value="OPUNC04G20110"/>
</dbReference>
<feature type="compositionally biased region" description="Polar residues" evidence="1">
    <location>
        <begin position="124"/>
        <end position="133"/>
    </location>
</feature>
<feature type="compositionally biased region" description="Basic residues" evidence="1">
    <location>
        <begin position="58"/>
        <end position="75"/>
    </location>
</feature>
<accession>A0A0E0KU76</accession>
<name>A0A0E0KU76_ORYPU</name>
<protein>
    <submittedName>
        <fullName evidence="2">Uncharacterized protein</fullName>
    </submittedName>
</protein>
<organism evidence="2">
    <name type="scientific">Oryza punctata</name>
    <name type="common">Red rice</name>
    <dbReference type="NCBI Taxonomy" id="4537"/>
    <lineage>
        <taxon>Eukaryota</taxon>
        <taxon>Viridiplantae</taxon>
        <taxon>Streptophyta</taxon>
        <taxon>Embryophyta</taxon>
        <taxon>Tracheophyta</taxon>
        <taxon>Spermatophyta</taxon>
        <taxon>Magnoliopsida</taxon>
        <taxon>Liliopsida</taxon>
        <taxon>Poales</taxon>
        <taxon>Poaceae</taxon>
        <taxon>BOP clade</taxon>
        <taxon>Oryzoideae</taxon>
        <taxon>Oryzeae</taxon>
        <taxon>Oryzinae</taxon>
        <taxon>Oryza</taxon>
    </lineage>
</organism>